<evidence type="ECO:0000313" key="3">
    <source>
        <dbReference type="Proteomes" id="UP001601288"/>
    </source>
</evidence>
<feature type="transmembrane region" description="Helical" evidence="1">
    <location>
        <begin position="57"/>
        <end position="75"/>
    </location>
</feature>
<proteinExistence type="predicted"/>
<evidence type="ECO:0000256" key="1">
    <source>
        <dbReference type="SAM" id="Phobius"/>
    </source>
</evidence>
<organism evidence="2 3">
    <name type="scientific">Streptomyces massasporeus</name>
    <dbReference type="NCBI Taxonomy" id="67324"/>
    <lineage>
        <taxon>Bacteria</taxon>
        <taxon>Bacillati</taxon>
        <taxon>Actinomycetota</taxon>
        <taxon>Actinomycetes</taxon>
        <taxon>Kitasatosporales</taxon>
        <taxon>Streptomycetaceae</taxon>
        <taxon>Streptomyces</taxon>
    </lineage>
</organism>
<evidence type="ECO:0000313" key="2">
    <source>
        <dbReference type="EMBL" id="MFE9230771.1"/>
    </source>
</evidence>
<sequence length="84" mass="8946">MASSDDVLGVNLRQWMTRRSARLYQWRSPPLQADICAVSVTGGICSASRPGRATLRMGTALLTAIFSGLPSLLAVRRAPGTMVG</sequence>
<dbReference type="RefSeq" id="WP_358291348.1">
    <property type="nucleotide sequence ID" value="NZ_JBEYGJ010000049.1"/>
</dbReference>
<name>A0ABW6LSL2_9ACTN</name>
<accession>A0ABW6LSL2</accession>
<reference evidence="2 3" key="1">
    <citation type="submission" date="2024-10" db="EMBL/GenBank/DDBJ databases">
        <title>The Natural Products Discovery Center: Release of the First 8490 Sequenced Strains for Exploring Actinobacteria Biosynthetic Diversity.</title>
        <authorList>
            <person name="Kalkreuter E."/>
            <person name="Kautsar S.A."/>
            <person name="Yang D."/>
            <person name="Bader C.D."/>
            <person name="Teijaro C.N."/>
            <person name="Fluegel L."/>
            <person name="Davis C.M."/>
            <person name="Simpson J.R."/>
            <person name="Lauterbach L."/>
            <person name="Steele A.D."/>
            <person name="Gui C."/>
            <person name="Meng S."/>
            <person name="Li G."/>
            <person name="Viehrig K."/>
            <person name="Ye F."/>
            <person name="Su P."/>
            <person name="Kiefer A.F."/>
            <person name="Nichols A."/>
            <person name="Cepeda A.J."/>
            <person name="Yan W."/>
            <person name="Fan B."/>
            <person name="Jiang Y."/>
            <person name="Adhikari A."/>
            <person name="Zheng C.-J."/>
            <person name="Schuster L."/>
            <person name="Cowan T.M."/>
            <person name="Smanski M.J."/>
            <person name="Chevrette M.G."/>
            <person name="De Carvalho L.P.S."/>
            <person name="Shen B."/>
        </authorList>
    </citation>
    <scope>NUCLEOTIDE SEQUENCE [LARGE SCALE GENOMIC DNA]</scope>
    <source>
        <strain evidence="2 3">NPDC007066</strain>
    </source>
</reference>
<keyword evidence="1" id="KW-1133">Transmembrane helix</keyword>
<dbReference type="Proteomes" id="UP001601288">
    <property type="component" value="Unassembled WGS sequence"/>
</dbReference>
<protein>
    <submittedName>
        <fullName evidence="2">Uncharacterized protein</fullName>
    </submittedName>
</protein>
<gene>
    <name evidence="2" type="ORF">ACFYM3_40615</name>
</gene>
<comment type="caution">
    <text evidence="2">The sequence shown here is derived from an EMBL/GenBank/DDBJ whole genome shotgun (WGS) entry which is preliminary data.</text>
</comment>
<keyword evidence="1" id="KW-0812">Transmembrane</keyword>
<dbReference type="EMBL" id="JBIAFP010000039">
    <property type="protein sequence ID" value="MFE9230771.1"/>
    <property type="molecule type" value="Genomic_DNA"/>
</dbReference>
<keyword evidence="1" id="KW-0472">Membrane</keyword>
<keyword evidence="3" id="KW-1185">Reference proteome</keyword>